<dbReference type="Proteomes" id="UP000092993">
    <property type="component" value="Unassembled WGS sequence"/>
</dbReference>
<comment type="caution">
    <text evidence="1">The sequence shown here is derived from an EMBL/GenBank/DDBJ whole genome shotgun (WGS) entry which is preliminary data.</text>
</comment>
<dbReference type="AlphaFoldDB" id="A0A1C7MFW8"/>
<dbReference type="EMBL" id="LUGG01000004">
    <property type="protein sequence ID" value="OBZ75805.1"/>
    <property type="molecule type" value="Genomic_DNA"/>
</dbReference>
<dbReference type="OMA" id="SHRICTH"/>
<accession>A0A1C7MFW8</accession>
<sequence>MHERAISMSKGKAREGSTWQLGWWDLCHSTEGVRRPLEWTKSSIIFTAHPNQPLILARHFPSSRQFLIPSPAAIVSSPASYEPPTIISVSQTDDWLFAYFPGRGRDGVGCLWKKGAQVDSWIVKESWGFAIGAGVVTTAWTCAHREWVMSDTGTTYHLPPRGPFTPSSGPRLLLVTQSHQLHSSDTRIQIDSDTIGGPGGERVCIKAAIGLGYSESSILVAMRSQLLPSRSVNHSSFTSMEFLSLDMSNPSTPSENVFTTEWELWGEEPTIHVCEVQLDPREGIPIVTRPLSPLSPGSTHLAELSFFCQPPLRSPGSNSKGMKKDSKEASIDKGGLYLIAGFLDPGDYTSVPKSEIALFSFVKKDGPSSSNGSNWTCRLEAKRIVETKVLGFLAPSLSRNSLLAGFLDISGPLPHRKQRTKEVVIGSIEVLKLPDLSNHEGWESTNGHKRGGDECICVAISPNGTLSP</sequence>
<dbReference type="STRING" id="5627.A0A1C7MFW8"/>
<dbReference type="OrthoDB" id="2535907at2759"/>
<protein>
    <submittedName>
        <fullName evidence="1">Uncharacterized protein</fullName>
    </submittedName>
</protein>
<name>A0A1C7MFW8_GRIFR</name>
<reference evidence="1 2" key="1">
    <citation type="submission" date="2016-03" db="EMBL/GenBank/DDBJ databases">
        <title>Whole genome sequencing of Grifola frondosa 9006-11.</title>
        <authorList>
            <person name="Min B."/>
            <person name="Park H."/>
            <person name="Kim J.-G."/>
            <person name="Cho H."/>
            <person name="Oh Y.-L."/>
            <person name="Kong W.-S."/>
            <person name="Choi I.-G."/>
        </authorList>
    </citation>
    <scope>NUCLEOTIDE SEQUENCE [LARGE SCALE GENOMIC DNA]</scope>
    <source>
        <strain evidence="1 2">9006-11</strain>
    </source>
</reference>
<evidence type="ECO:0000313" key="2">
    <source>
        <dbReference type="Proteomes" id="UP000092993"/>
    </source>
</evidence>
<evidence type="ECO:0000313" key="1">
    <source>
        <dbReference type="EMBL" id="OBZ75805.1"/>
    </source>
</evidence>
<keyword evidence="2" id="KW-1185">Reference proteome</keyword>
<gene>
    <name evidence="1" type="ORF">A0H81_04305</name>
</gene>
<proteinExistence type="predicted"/>
<organism evidence="1 2">
    <name type="scientific">Grifola frondosa</name>
    <name type="common">Maitake</name>
    <name type="synonym">Polyporus frondosus</name>
    <dbReference type="NCBI Taxonomy" id="5627"/>
    <lineage>
        <taxon>Eukaryota</taxon>
        <taxon>Fungi</taxon>
        <taxon>Dikarya</taxon>
        <taxon>Basidiomycota</taxon>
        <taxon>Agaricomycotina</taxon>
        <taxon>Agaricomycetes</taxon>
        <taxon>Polyporales</taxon>
        <taxon>Grifolaceae</taxon>
        <taxon>Grifola</taxon>
    </lineage>
</organism>